<feature type="region of interest" description="Disordered" evidence="25">
    <location>
        <begin position="205"/>
        <end position="226"/>
    </location>
</feature>
<keyword evidence="18" id="KW-0234">DNA repair</keyword>
<evidence type="ECO:0000256" key="14">
    <source>
        <dbReference type="ARBA" id="ARBA00023015"/>
    </source>
</evidence>
<evidence type="ECO:0000259" key="26">
    <source>
        <dbReference type="PROSITE" id="PS50006"/>
    </source>
</evidence>
<dbReference type="InterPro" id="IPR000253">
    <property type="entry name" value="FHA_dom"/>
</dbReference>
<dbReference type="SMART" id="SM00240">
    <property type="entry name" value="FHA"/>
    <property type="match status" value="1"/>
</dbReference>
<gene>
    <name evidence="27" type="ORF">TCAL_04932</name>
</gene>
<evidence type="ECO:0000256" key="1">
    <source>
        <dbReference type="ARBA" id="ARBA00004371"/>
    </source>
</evidence>
<dbReference type="GO" id="GO:0045944">
    <property type="term" value="P:positive regulation of transcription by RNA polymerase II"/>
    <property type="evidence" value="ECO:0007669"/>
    <property type="project" value="TreeGrafter"/>
</dbReference>
<name>A0A553NBD7_TIGCA</name>
<keyword evidence="10" id="KW-0995">Kinetochore</keyword>
<dbReference type="SUPFAM" id="SSF49879">
    <property type="entry name" value="SMAD/FHA domain"/>
    <property type="match status" value="1"/>
</dbReference>
<dbReference type="GO" id="GO:0034451">
    <property type="term" value="C:centriolar satellite"/>
    <property type="evidence" value="ECO:0007669"/>
    <property type="project" value="UniProtKB-SubCell"/>
</dbReference>
<dbReference type="EMBL" id="VCGU01000458">
    <property type="protein sequence ID" value="TRY62751.1"/>
    <property type="molecule type" value="Genomic_DNA"/>
</dbReference>
<evidence type="ECO:0000313" key="27">
    <source>
        <dbReference type="EMBL" id="TRY62751.1"/>
    </source>
</evidence>
<feature type="compositionally biased region" description="Basic and acidic residues" evidence="25">
    <location>
        <begin position="163"/>
        <end position="173"/>
    </location>
</feature>
<evidence type="ECO:0000256" key="13">
    <source>
        <dbReference type="ARBA" id="ARBA00022990"/>
    </source>
</evidence>
<dbReference type="InterPro" id="IPR037912">
    <property type="entry name" value="MCRS1"/>
</dbReference>
<keyword evidence="22" id="KW-0137">Centromere</keyword>
<dbReference type="GO" id="GO:0033044">
    <property type="term" value="P:regulation of chromosome organization"/>
    <property type="evidence" value="ECO:0007669"/>
    <property type="project" value="UniProtKB-ARBA"/>
</dbReference>
<evidence type="ECO:0000256" key="25">
    <source>
        <dbReference type="SAM" id="MobiDB-lite"/>
    </source>
</evidence>
<evidence type="ECO:0000256" key="18">
    <source>
        <dbReference type="ARBA" id="ARBA00023204"/>
    </source>
</evidence>
<protein>
    <recommendedName>
        <fullName evidence="23">Microspherule protein 1</fullName>
    </recommendedName>
    <alternativeName>
        <fullName evidence="24">58 kDa microspherule protein</fullName>
    </alternativeName>
</protein>
<dbReference type="Gene3D" id="2.60.200.20">
    <property type="match status" value="1"/>
</dbReference>
<evidence type="ECO:0000256" key="3">
    <source>
        <dbReference type="ARBA" id="ARBA00004607"/>
    </source>
</evidence>
<evidence type="ECO:0000256" key="19">
    <source>
        <dbReference type="ARBA" id="ARBA00023212"/>
    </source>
</evidence>
<evidence type="ECO:0000256" key="23">
    <source>
        <dbReference type="ARBA" id="ARBA00068815"/>
    </source>
</evidence>
<evidence type="ECO:0000256" key="20">
    <source>
        <dbReference type="ARBA" id="ARBA00023228"/>
    </source>
</evidence>
<keyword evidence="7" id="KW-0963">Cytoplasm</keyword>
<dbReference type="Pfam" id="PF00498">
    <property type="entry name" value="FHA"/>
    <property type="match status" value="1"/>
</dbReference>
<evidence type="ECO:0000256" key="15">
    <source>
        <dbReference type="ARBA" id="ARBA00023054"/>
    </source>
</evidence>
<comment type="caution">
    <text evidence="27">The sequence shown here is derived from an EMBL/GenBank/DDBJ whole genome shotgun (WGS) entry which is preliminary data.</text>
</comment>
<keyword evidence="15" id="KW-0175">Coiled coil</keyword>
<evidence type="ECO:0000256" key="6">
    <source>
        <dbReference type="ARBA" id="ARBA00022454"/>
    </source>
</evidence>
<dbReference type="STRING" id="6832.A0A553NBD7"/>
<organism evidence="27 28">
    <name type="scientific">Tigriopus californicus</name>
    <name type="common">Marine copepod</name>
    <dbReference type="NCBI Taxonomy" id="6832"/>
    <lineage>
        <taxon>Eukaryota</taxon>
        <taxon>Metazoa</taxon>
        <taxon>Ecdysozoa</taxon>
        <taxon>Arthropoda</taxon>
        <taxon>Crustacea</taxon>
        <taxon>Multicrustacea</taxon>
        <taxon>Hexanauplia</taxon>
        <taxon>Copepoda</taxon>
        <taxon>Harpacticoida</taxon>
        <taxon>Harpacticidae</taxon>
        <taxon>Tigriopus</taxon>
    </lineage>
</organism>
<keyword evidence="9" id="KW-0227">DNA damage</keyword>
<dbReference type="GO" id="GO:0002151">
    <property type="term" value="F:G-quadruplex RNA binding"/>
    <property type="evidence" value="ECO:0007669"/>
    <property type="project" value="InterPro"/>
</dbReference>
<keyword evidence="14" id="KW-0805">Transcription regulation</keyword>
<keyword evidence="13" id="KW-0007">Acetylation</keyword>
<dbReference type="GO" id="GO:0000776">
    <property type="term" value="C:kinetochore"/>
    <property type="evidence" value="ECO:0007669"/>
    <property type="project" value="UniProtKB-KW"/>
</dbReference>
<proteinExistence type="predicted"/>
<dbReference type="GO" id="GO:0031011">
    <property type="term" value="C:Ino80 complex"/>
    <property type="evidence" value="ECO:0007669"/>
    <property type="project" value="InterPro"/>
</dbReference>
<feature type="compositionally biased region" description="Basic residues" evidence="25">
    <location>
        <begin position="106"/>
        <end position="115"/>
    </location>
</feature>
<dbReference type="GO" id="GO:0051052">
    <property type="term" value="P:regulation of DNA metabolic process"/>
    <property type="evidence" value="ECO:0007669"/>
    <property type="project" value="UniProtKB-ARBA"/>
</dbReference>
<keyword evidence="17" id="KW-0233">DNA recombination</keyword>
<keyword evidence="6" id="KW-0158">Chromosome</keyword>
<keyword evidence="21" id="KW-0539">Nucleus</keyword>
<keyword evidence="20" id="KW-0458">Lysosome</keyword>
<evidence type="ECO:0000256" key="7">
    <source>
        <dbReference type="ARBA" id="ARBA00022490"/>
    </source>
</evidence>
<dbReference type="Pfam" id="PF13325">
    <property type="entry name" value="MCRS_N"/>
    <property type="match status" value="1"/>
</dbReference>
<feature type="compositionally biased region" description="Low complexity" evidence="25">
    <location>
        <begin position="144"/>
        <end position="160"/>
    </location>
</feature>
<dbReference type="GO" id="GO:0005764">
    <property type="term" value="C:lysosome"/>
    <property type="evidence" value="ECO:0007669"/>
    <property type="project" value="UniProtKB-SubCell"/>
</dbReference>
<dbReference type="PANTHER" id="PTHR13233:SF0">
    <property type="entry name" value="MICROSPHERULE PROTEIN 1"/>
    <property type="match status" value="1"/>
</dbReference>
<comment type="subcellular location">
    <subcellularLocation>
        <location evidence="4">Chromosome</location>
        <location evidence="4">Centromere</location>
        <location evidence="4">Kinetochore</location>
    </subcellularLocation>
    <subcellularLocation>
        <location evidence="3">Cytoplasm</location>
        <location evidence="3">Cytoskeleton</location>
        <location evidence="3">Microtubule organizing center</location>
        <location evidence="3">Centrosome</location>
        <location evidence="3">Centriolar satellite</location>
    </subcellularLocation>
    <subcellularLocation>
        <location evidence="5">Cytoplasm</location>
        <location evidence="5">Cytoskeleton</location>
        <location evidence="5">Spindle pole</location>
    </subcellularLocation>
    <subcellularLocation>
        <location evidence="1">Lysosome</location>
    </subcellularLocation>
    <subcellularLocation>
        <location evidence="2">Nucleus</location>
        <location evidence="2">Nucleolus</location>
    </subcellularLocation>
</comment>
<dbReference type="Proteomes" id="UP000318571">
    <property type="component" value="Chromosome 10"/>
</dbReference>
<dbReference type="InterPro" id="IPR008984">
    <property type="entry name" value="SMAD_FHA_dom_sf"/>
</dbReference>
<evidence type="ECO:0000256" key="17">
    <source>
        <dbReference type="ARBA" id="ARBA00023172"/>
    </source>
</evidence>
<keyword evidence="8" id="KW-0597">Phosphoprotein</keyword>
<sequence>MTLSHLTLGIVTYPPNLNFWCVCRSVWSWPRLKSDRHAQVVVMDQEPKDSGRPLEMGAGGGLHPSGSGMSNHHIPVELRDLHCPTTPSCASPGPASLSAQDEANKRRSSRAIKRKRFDDEIVDRPPSQPSTPIPAALHPPPTTAPASSATMTHSSASTATHHAHLDQSDEKESGGGSSGQGKGKSAPGKIQASLDLDASMLSSARNLRKKVQQKSKKKKREGAWRDLGRWKPTDDLALITGVMQTNDLPTVYRGTKFTCHFSLFEIQERWNALLYDPIISKLAVQAIKNLQPEMVLAVQRKALFSQPETELLKGIEANKTPQPTLKDFEALLAQNPHVFFHTRTPRCLAHYWQSLKQFTLLPDQQVQPLPKDNHILNFLDAEANINDGELYEPKQESLDLELRSTDKRVKKEIRHLEAEINKWQVLVDKVRGDNPPDFDNQTLAVLRGRLVRYLMRSKEITLGRTSKDQSVDVDLKLEGPAWKISRKQGVIKLKNTGEFYIANEGRRSIFVNGKPVQRGESARLCNNSVLEIAGLRFVFLINVDLTDAIRQETCKTNQLTSA</sequence>
<keyword evidence="11" id="KW-0832">Ubl conjugation</keyword>
<dbReference type="PANTHER" id="PTHR13233">
    <property type="entry name" value="MICROSPHERULE PROTEIN 1"/>
    <property type="match status" value="1"/>
</dbReference>
<dbReference type="InterPro" id="IPR025999">
    <property type="entry name" value="MCRS_N"/>
</dbReference>
<feature type="compositionally biased region" description="Basic residues" evidence="25">
    <location>
        <begin position="206"/>
        <end position="220"/>
    </location>
</feature>
<dbReference type="GO" id="GO:0006281">
    <property type="term" value="P:DNA repair"/>
    <property type="evidence" value="ECO:0007669"/>
    <property type="project" value="UniProtKB-KW"/>
</dbReference>
<dbReference type="GO" id="GO:0006325">
    <property type="term" value="P:chromatin organization"/>
    <property type="evidence" value="ECO:0007669"/>
    <property type="project" value="UniProtKB-KW"/>
</dbReference>
<dbReference type="GO" id="GO:0006310">
    <property type="term" value="P:DNA recombination"/>
    <property type="evidence" value="ECO:0007669"/>
    <property type="project" value="UniProtKB-KW"/>
</dbReference>
<feature type="domain" description="FHA" evidence="26">
    <location>
        <begin position="460"/>
        <end position="516"/>
    </location>
</feature>
<evidence type="ECO:0000256" key="2">
    <source>
        <dbReference type="ARBA" id="ARBA00004604"/>
    </source>
</evidence>
<dbReference type="GO" id="GO:0071339">
    <property type="term" value="C:MLL1 complex"/>
    <property type="evidence" value="ECO:0007669"/>
    <property type="project" value="InterPro"/>
</dbReference>
<dbReference type="AlphaFoldDB" id="A0A553NBD7"/>
<dbReference type="CDD" id="cd22687">
    <property type="entry name" value="FHA_MCRS1"/>
    <property type="match status" value="1"/>
</dbReference>
<evidence type="ECO:0000313" key="28">
    <source>
        <dbReference type="Proteomes" id="UP000318571"/>
    </source>
</evidence>
<evidence type="ECO:0000256" key="10">
    <source>
        <dbReference type="ARBA" id="ARBA00022838"/>
    </source>
</evidence>
<keyword evidence="12" id="KW-0156">Chromatin regulator</keyword>
<evidence type="ECO:0000256" key="8">
    <source>
        <dbReference type="ARBA" id="ARBA00022553"/>
    </source>
</evidence>
<dbReference type="OMA" id="HNTDGFL"/>
<dbReference type="FunFam" id="2.60.200.20:FF:000007">
    <property type="entry name" value="microspherule protein 1 isoform X1"/>
    <property type="match status" value="1"/>
</dbReference>
<evidence type="ECO:0000256" key="21">
    <source>
        <dbReference type="ARBA" id="ARBA00023242"/>
    </source>
</evidence>
<accession>A0A553NBD7</accession>
<dbReference type="PROSITE" id="PS50006">
    <property type="entry name" value="FHA_DOMAIN"/>
    <property type="match status" value="1"/>
</dbReference>
<feature type="compositionally biased region" description="Pro residues" evidence="25">
    <location>
        <begin position="126"/>
        <end position="143"/>
    </location>
</feature>
<evidence type="ECO:0000256" key="9">
    <source>
        <dbReference type="ARBA" id="ARBA00022763"/>
    </source>
</evidence>
<feature type="region of interest" description="Disordered" evidence="25">
    <location>
        <begin position="84"/>
        <end position="189"/>
    </location>
</feature>
<dbReference type="GO" id="GO:0000922">
    <property type="term" value="C:spindle pole"/>
    <property type="evidence" value="ECO:0007669"/>
    <property type="project" value="UniProtKB-SubCell"/>
</dbReference>
<keyword evidence="19" id="KW-0206">Cytoskeleton</keyword>
<evidence type="ECO:0000256" key="4">
    <source>
        <dbReference type="ARBA" id="ARBA00004629"/>
    </source>
</evidence>
<evidence type="ECO:0000256" key="11">
    <source>
        <dbReference type="ARBA" id="ARBA00022843"/>
    </source>
</evidence>
<evidence type="ECO:0000256" key="16">
    <source>
        <dbReference type="ARBA" id="ARBA00023163"/>
    </source>
</evidence>
<evidence type="ECO:0000256" key="12">
    <source>
        <dbReference type="ARBA" id="ARBA00022853"/>
    </source>
</evidence>
<evidence type="ECO:0000256" key="22">
    <source>
        <dbReference type="ARBA" id="ARBA00023328"/>
    </source>
</evidence>
<dbReference type="GO" id="GO:0005730">
    <property type="term" value="C:nucleolus"/>
    <property type="evidence" value="ECO:0007669"/>
    <property type="project" value="UniProtKB-SubCell"/>
</dbReference>
<reference evidence="27 28" key="1">
    <citation type="journal article" date="2018" name="Nat. Ecol. Evol.">
        <title>Genomic signatures of mitonuclear coevolution across populations of Tigriopus californicus.</title>
        <authorList>
            <person name="Barreto F.S."/>
            <person name="Watson E.T."/>
            <person name="Lima T.G."/>
            <person name="Willett C.S."/>
            <person name="Edmands S."/>
            <person name="Li W."/>
            <person name="Burton R.S."/>
        </authorList>
    </citation>
    <scope>NUCLEOTIDE SEQUENCE [LARGE SCALE GENOMIC DNA]</scope>
    <source>
        <strain evidence="27 28">San Diego</strain>
    </source>
</reference>
<keyword evidence="28" id="KW-1185">Reference proteome</keyword>
<dbReference type="GO" id="GO:0044545">
    <property type="term" value="C:NSL complex"/>
    <property type="evidence" value="ECO:0007669"/>
    <property type="project" value="TreeGrafter"/>
</dbReference>
<evidence type="ECO:0000256" key="24">
    <source>
        <dbReference type="ARBA" id="ARBA00075730"/>
    </source>
</evidence>
<keyword evidence="16" id="KW-0804">Transcription</keyword>
<evidence type="ECO:0000256" key="5">
    <source>
        <dbReference type="ARBA" id="ARBA00004647"/>
    </source>
</evidence>